<feature type="domain" description="HTH lysR-type" evidence="5">
    <location>
        <begin position="1"/>
        <end position="58"/>
    </location>
</feature>
<dbReference type="RefSeq" id="WP_183512615.1">
    <property type="nucleotide sequence ID" value="NZ_BAABGK010000108.1"/>
</dbReference>
<dbReference type="PANTHER" id="PTHR30419">
    <property type="entry name" value="HTH-TYPE TRANSCRIPTIONAL REGULATOR YBHD"/>
    <property type="match status" value="1"/>
</dbReference>
<protein>
    <submittedName>
        <fullName evidence="6">DNA-binding transcriptional LysR family regulator</fullName>
    </submittedName>
</protein>
<dbReference type="InterPro" id="IPR036388">
    <property type="entry name" value="WH-like_DNA-bd_sf"/>
</dbReference>
<dbReference type="PROSITE" id="PS50931">
    <property type="entry name" value="HTH_LYSR"/>
    <property type="match status" value="1"/>
</dbReference>
<name>A0A839QUT8_9MICC</name>
<evidence type="ECO:0000256" key="1">
    <source>
        <dbReference type="ARBA" id="ARBA00009437"/>
    </source>
</evidence>
<evidence type="ECO:0000256" key="2">
    <source>
        <dbReference type="ARBA" id="ARBA00023015"/>
    </source>
</evidence>
<keyword evidence="2" id="KW-0805">Transcription regulation</keyword>
<evidence type="ECO:0000259" key="5">
    <source>
        <dbReference type="PROSITE" id="PS50931"/>
    </source>
</evidence>
<evidence type="ECO:0000256" key="3">
    <source>
        <dbReference type="ARBA" id="ARBA00023125"/>
    </source>
</evidence>
<keyword evidence="7" id="KW-1185">Reference proteome</keyword>
<evidence type="ECO:0000313" key="7">
    <source>
        <dbReference type="Proteomes" id="UP000523000"/>
    </source>
</evidence>
<keyword evidence="3 6" id="KW-0238">DNA-binding</keyword>
<accession>A0A839QUT8</accession>
<dbReference type="AlphaFoldDB" id="A0A839QUT8"/>
<dbReference type="GO" id="GO:0003700">
    <property type="term" value="F:DNA-binding transcription factor activity"/>
    <property type="evidence" value="ECO:0007669"/>
    <property type="project" value="InterPro"/>
</dbReference>
<dbReference type="EMBL" id="JACHVS010000002">
    <property type="protein sequence ID" value="MBB2997062.1"/>
    <property type="molecule type" value="Genomic_DNA"/>
</dbReference>
<proteinExistence type="inferred from homology"/>
<dbReference type="InterPro" id="IPR036390">
    <property type="entry name" value="WH_DNA-bd_sf"/>
</dbReference>
<dbReference type="SUPFAM" id="SSF46785">
    <property type="entry name" value="Winged helix' DNA-binding domain"/>
    <property type="match status" value="1"/>
</dbReference>
<dbReference type="Proteomes" id="UP000523000">
    <property type="component" value="Unassembled WGS sequence"/>
</dbReference>
<dbReference type="InterPro" id="IPR050950">
    <property type="entry name" value="HTH-type_LysR_regulators"/>
</dbReference>
<comment type="caution">
    <text evidence="6">The sequence shown here is derived from an EMBL/GenBank/DDBJ whole genome shotgun (WGS) entry which is preliminary data.</text>
</comment>
<dbReference type="SUPFAM" id="SSF53850">
    <property type="entry name" value="Periplasmic binding protein-like II"/>
    <property type="match status" value="1"/>
</dbReference>
<dbReference type="CDD" id="cd05466">
    <property type="entry name" value="PBP2_LTTR_substrate"/>
    <property type="match status" value="1"/>
</dbReference>
<dbReference type="PRINTS" id="PR00039">
    <property type="entry name" value="HTHLYSR"/>
</dbReference>
<gene>
    <name evidence="6" type="ORF">E9229_003309</name>
</gene>
<dbReference type="InterPro" id="IPR005119">
    <property type="entry name" value="LysR_subst-bd"/>
</dbReference>
<dbReference type="Pfam" id="PF00126">
    <property type="entry name" value="HTH_1"/>
    <property type="match status" value="1"/>
</dbReference>
<dbReference type="InterPro" id="IPR000847">
    <property type="entry name" value="LysR_HTH_N"/>
</dbReference>
<dbReference type="GO" id="GO:0003677">
    <property type="term" value="F:DNA binding"/>
    <property type="evidence" value="ECO:0007669"/>
    <property type="project" value="UniProtKB-KW"/>
</dbReference>
<dbReference type="Gene3D" id="1.10.10.10">
    <property type="entry name" value="Winged helix-like DNA-binding domain superfamily/Winged helix DNA-binding domain"/>
    <property type="match status" value="1"/>
</dbReference>
<evidence type="ECO:0000313" key="6">
    <source>
        <dbReference type="EMBL" id="MBB2997062.1"/>
    </source>
</evidence>
<reference evidence="6 7" key="1">
    <citation type="submission" date="2020-08" db="EMBL/GenBank/DDBJ databases">
        <title>Sequencing the genomes of 1000 actinobacteria strains.</title>
        <authorList>
            <person name="Klenk H.-P."/>
        </authorList>
    </citation>
    <scope>NUCLEOTIDE SEQUENCE [LARGE SCALE GENOMIC DNA]</scope>
    <source>
        <strain evidence="6 7">DSM 22826</strain>
    </source>
</reference>
<dbReference type="GO" id="GO:0005829">
    <property type="term" value="C:cytosol"/>
    <property type="evidence" value="ECO:0007669"/>
    <property type="project" value="TreeGrafter"/>
</dbReference>
<evidence type="ECO:0000256" key="4">
    <source>
        <dbReference type="ARBA" id="ARBA00023163"/>
    </source>
</evidence>
<dbReference type="Pfam" id="PF03466">
    <property type="entry name" value="LysR_substrate"/>
    <property type="match status" value="1"/>
</dbReference>
<dbReference type="Gene3D" id="3.40.190.290">
    <property type="match status" value="1"/>
</dbReference>
<keyword evidence="4" id="KW-0804">Transcription</keyword>
<sequence length="309" mass="33220">MNLEQLRSFVEVARIGHFTRAASHLHLAQPSLSRQISTLEHDLGAELFHRARGNITLTAAGESLLPLAKRMLADAETVRHEMQELAGLGKGRVRLGAPPTLCISMVPEVLGSFHQKHPGIDLHLSESGSRDLLDQLAGGDLDLALVVTSDHDTAKMSSLETTPLLLEDLVVIGAASDLVLAKKQTLTLTELAQIPQIVFDKSYDLRSTTMNAYRALGLTPQVVLEGAEMDAVLRLVERGLGVAVVPAMVLFDRPGLRSIPLSDPHLTRTLGLAHRKDVRLTKAATAMQELIVSTSTVFASHGLGIASLG</sequence>
<dbReference type="FunFam" id="1.10.10.10:FF:000001">
    <property type="entry name" value="LysR family transcriptional regulator"/>
    <property type="match status" value="1"/>
</dbReference>
<organism evidence="6 7">
    <name type="scientific">Paeniglutamicibacter cryotolerans</name>
    <dbReference type="NCBI Taxonomy" id="670079"/>
    <lineage>
        <taxon>Bacteria</taxon>
        <taxon>Bacillati</taxon>
        <taxon>Actinomycetota</taxon>
        <taxon>Actinomycetes</taxon>
        <taxon>Micrococcales</taxon>
        <taxon>Micrococcaceae</taxon>
        <taxon>Paeniglutamicibacter</taxon>
    </lineage>
</organism>
<comment type="similarity">
    <text evidence="1">Belongs to the LysR transcriptional regulatory family.</text>
</comment>